<dbReference type="InterPro" id="IPR014767">
    <property type="entry name" value="DAD_dom"/>
</dbReference>
<feature type="domain" description="FH2" evidence="5">
    <location>
        <begin position="574"/>
        <end position="971"/>
    </location>
</feature>
<dbReference type="Ensembl" id="ENSCCRT00015087044.1">
    <property type="protein sequence ID" value="ENSCCRP00015084300.1"/>
    <property type="gene ID" value="ENSCCRG00015034023.1"/>
</dbReference>
<feature type="domain" description="DAD" evidence="3">
    <location>
        <begin position="989"/>
        <end position="1021"/>
    </location>
</feature>
<proteinExistence type="predicted"/>
<feature type="compositionally biased region" description="Pro residues" evidence="2">
    <location>
        <begin position="510"/>
        <end position="567"/>
    </location>
</feature>
<dbReference type="Gene3D" id="1.20.58.2220">
    <property type="entry name" value="Formin, FH2 domain"/>
    <property type="match status" value="1"/>
</dbReference>
<evidence type="ECO:0000259" key="5">
    <source>
        <dbReference type="PROSITE" id="PS51444"/>
    </source>
</evidence>
<dbReference type="PANTHER" id="PTHR45725">
    <property type="entry name" value="FORMIN HOMOLOGY 2 FAMILY MEMBER"/>
    <property type="match status" value="1"/>
</dbReference>
<dbReference type="FunFam" id="1.10.238.150:FF:000001">
    <property type="entry name" value="Dishevelled associated activator of morphogenesis 1"/>
    <property type="match status" value="1"/>
</dbReference>
<dbReference type="Gene3D" id="1.25.10.10">
    <property type="entry name" value="Leucine-rich Repeat Variant"/>
    <property type="match status" value="1"/>
</dbReference>
<dbReference type="GO" id="GO:0030036">
    <property type="term" value="P:actin cytoskeleton organization"/>
    <property type="evidence" value="ECO:0007669"/>
    <property type="project" value="InterPro"/>
</dbReference>
<dbReference type="PANTHER" id="PTHR45725:SF16">
    <property type="entry name" value="DISHEVELED-ASSOCIATED ACTIVATOR OF MORPHOGENESIS 1"/>
    <property type="match status" value="1"/>
</dbReference>
<feature type="compositionally biased region" description="Basic and acidic residues" evidence="2">
    <location>
        <begin position="950"/>
        <end position="988"/>
    </location>
</feature>
<evidence type="ECO:0000259" key="4">
    <source>
        <dbReference type="PROSITE" id="PS51232"/>
    </source>
</evidence>
<evidence type="ECO:0000313" key="7">
    <source>
        <dbReference type="Proteomes" id="UP000694700"/>
    </source>
</evidence>
<dbReference type="FunFam" id="1.25.10.10:FF:000800">
    <property type="entry name" value="Disheveled-associated activator of morphogenesis"/>
    <property type="match status" value="1"/>
</dbReference>
<evidence type="ECO:0000256" key="1">
    <source>
        <dbReference type="SAM" id="Coils"/>
    </source>
</evidence>
<dbReference type="PROSITE" id="PS51231">
    <property type="entry name" value="DAD"/>
    <property type="match status" value="1"/>
</dbReference>
<dbReference type="InterPro" id="IPR011989">
    <property type="entry name" value="ARM-like"/>
</dbReference>
<dbReference type="InterPro" id="IPR010473">
    <property type="entry name" value="GTPase-bd"/>
</dbReference>
<dbReference type="AlphaFoldDB" id="A0A8C1XQ32"/>
<evidence type="ECO:0000256" key="2">
    <source>
        <dbReference type="SAM" id="MobiDB-lite"/>
    </source>
</evidence>
<accession>A0A8C1XQ32</accession>
<dbReference type="SUPFAM" id="SSF101447">
    <property type="entry name" value="Formin homology 2 domain (FH2 domain)"/>
    <property type="match status" value="1"/>
</dbReference>
<dbReference type="InterPro" id="IPR015425">
    <property type="entry name" value="FH2_Formin"/>
</dbReference>
<sequence length="1041" mass="119581">MAPRKRGGGGHGVSFFFCCFQSSDHPEITYRLREDFALQTMEPALPLPSYDELDAMFSELVDELDLTEKHREAMFALPAEKKWQIYCSKKKEQEETKGATSWPEYYIDQLNSMAAVSMSLLKTFLSEFIPHRFVTRFIDMDGLTCILNFLKSMDYETTESQIHTSLIGCIKALMNNSQGRAHVLAHSESINIIAQSLATENVKTKVAVLEIMGAVCLVPGGHKKILEAMLHYQKFSCERTRFQTLLNDLDKSTGRYRDEVSLKTAIMSFINAVLSQGAGEASLEFRVHLRYEFLMLGIQPIIDKLRSHENSTLDRHLDYFEMLRNDDELTLSRRFESMHIDTKSATQVFELVRKKLAHTDAYPHFMSILHHCLLMPHKRSGNTVQYWLLLDRIVQQMVLQNDKGHDPDVTPLENFNVKNVVRMLVNENEVKQWKEQAEKMRKDHHELQQKLEKKERECDAKTQEKEEMMQTLNKMKEKLEREMGEHKLVKLQLSEMTARLHDLSTVCGPLLPPPPPPPPPGGVMPPPPPPPPGSALMPPPPPPPPGGPPPPPGCPPFSAAPPPPGAPMGPSLKKKSIPQPSNPLKSFNWAKLSEVRLLEGTVWADIDDSKVFKILDLVDIEKTFSAYQRQQKEAEDDALSSKKVKELSVIDGRRAQNCNILLSRLKLSNEEIKRAILTMDEQEDLPKDMLEQMMKFVPEKCDVDLLEEHKHELDRMAKADRFLYEMSRINHYQQRLQSLYFKKKFAERISEIKPKVEALTKASKEVLHSRNLKQLLEVVLAFGNYMNKGQRGNAYGFKISSLNKIADTKSSIDKNITLLHYLITILEKKYSKVMLFSEELQSVPEAAKVNMTELEKEINHLRSGLRSVESELEFQKKSPQQYGDKFVSVVSQFITVASFSFSDVEDSLCEAKELFLKAVKHFGEDADKMQPDEFFGIFDQFLQSFAEARQENENMRRRKEEEERRARMEVQLKEQREKERKARKAKENGEDDGGEFDNLVSALRSGEVFDKDLSKMKRNRKRINSQMSDSSRERPITKLNF</sequence>
<dbReference type="Gene3D" id="1.10.238.150">
    <property type="entry name" value="Formin, FH3 diaphanous domain"/>
    <property type="match status" value="1"/>
</dbReference>
<dbReference type="FunFam" id="1.20.58.2220:FF:000002">
    <property type="entry name" value="Dishevelled associated activator of morphogenesis 1"/>
    <property type="match status" value="1"/>
</dbReference>
<evidence type="ECO:0000313" key="6">
    <source>
        <dbReference type="Ensembl" id="ENSCCRP00015084300.1"/>
    </source>
</evidence>
<dbReference type="SUPFAM" id="SSF48371">
    <property type="entry name" value="ARM repeat"/>
    <property type="match status" value="1"/>
</dbReference>
<dbReference type="InterPro" id="IPR014768">
    <property type="entry name" value="GBD/FH3_dom"/>
</dbReference>
<dbReference type="GO" id="GO:0031267">
    <property type="term" value="F:small GTPase binding"/>
    <property type="evidence" value="ECO:0007669"/>
    <property type="project" value="InterPro"/>
</dbReference>
<dbReference type="InterPro" id="IPR010472">
    <property type="entry name" value="FH3_dom"/>
</dbReference>
<dbReference type="Pfam" id="PF06371">
    <property type="entry name" value="Drf_GBD"/>
    <property type="match status" value="1"/>
</dbReference>
<feature type="region of interest" description="Disordered" evidence="2">
    <location>
        <begin position="950"/>
        <end position="997"/>
    </location>
</feature>
<dbReference type="InterPro" id="IPR016024">
    <property type="entry name" value="ARM-type_fold"/>
</dbReference>
<dbReference type="SMART" id="SM00498">
    <property type="entry name" value="FH2"/>
    <property type="match status" value="1"/>
</dbReference>
<feature type="coiled-coil region" evidence="1">
    <location>
        <begin position="423"/>
        <end position="489"/>
    </location>
</feature>
<protein>
    <submittedName>
        <fullName evidence="6">Dishevelled associated activator of morphogenesis 1b</fullName>
    </submittedName>
</protein>
<dbReference type="PROSITE" id="PS51232">
    <property type="entry name" value="GBD_FH3"/>
    <property type="match status" value="1"/>
</dbReference>
<name>A0A8C1XQ32_CYPCA</name>
<dbReference type="SMART" id="SM01140">
    <property type="entry name" value="Drf_GBD"/>
    <property type="match status" value="1"/>
</dbReference>
<evidence type="ECO:0000259" key="3">
    <source>
        <dbReference type="PROSITE" id="PS51231"/>
    </source>
</evidence>
<keyword evidence="1" id="KW-0175">Coiled coil</keyword>
<dbReference type="InterPro" id="IPR051425">
    <property type="entry name" value="Formin_Homology"/>
</dbReference>
<dbReference type="Proteomes" id="UP000694700">
    <property type="component" value="Unplaced"/>
</dbReference>
<dbReference type="Pfam" id="PF02181">
    <property type="entry name" value="FH2"/>
    <property type="match status" value="1"/>
</dbReference>
<feature type="domain" description="GBD/FH3" evidence="4">
    <location>
        <begin position="45"/>
        <end position="405"/>
    </location>
</feature>
<dbReference type="Pfam" id="PF06367">
    <property type="entry name" value="Drf_FH3"/>
    <property type="match status" value="1"/>
</dbReference>
<dbReference type="InterPro" id="IPR042201">
    <property type="entry name" value="FH2_Formin_sf"/>
</dbReference>
<feature type="region of interest" description="Disordered" evidence="2">
    <location>
        <begin position="505"/>
        <end position="580"/>
    </location>
</feature>
<dbReference type="GO" id="GO:0003779">
    <property type="term" value="F:actin binding"/>
    <property type="evidence" value="ECO:0007669"/>
    <property type="project" value="InterPro"/>
</dbReference>
<dbReference type="SMART" id="SM01139">
    <property type="entry name" value="Drf_FH3"/>
    <property type="match status" value="1"/>
</dbReference>
<feature type="compositionally biased region" description="Basic and acidic residues" evidence="2">
    <location>
        <begin position="1030"/>
        <end position="1041"/>
    </location>
</feature>
<reference evidence="6" key="1">
    <citation type="submission" date="2025-08" db="UniProtKB">
        <authorList>
            <consortium name="Ensembl"/>
        </authorList>
    </citation>
    <scope>IDENTIFICATION</scope>
</reference>
<organism evidence="6 7">
    <name type="scientific">Cyprinus carpio</name>
    <name type="common">Common carp</name>
    <dbReference type="NCBI Taxonomy" id="7962"/>
    <lineage>
        <taxon>Eukaryota</taxon>
        <taxon>Metazoa</taxon>
        <taxon>Chordata</taxon>
        <taxon>Craniata</taxon>
        <taxon>Vertebrata</taxon>
        <taxon>Euteleostomi</taxon>
        <taxon>Actinopterygii</taxon>
        <taxon>Neopterygii</taxon>
        <taxon>Teleostei</taxon>
        <taxon>Ostariophysi</taxon>
        <taxon>Cypriniformes</taxon>
        <taxon>Cyprinidae</taxon>
        <taxon>Cyprininae</taxon>
        <taxon>Cyprinus</taxon>
    </lineage>
</organism>
<dbReference type="GO" id="GO:0001725">
    <property type="term" value="C:stress fiber"/>
    <property type="evidence" value="ECO:0007669"/>
    <property type="project" value="TreeGrafter"/>
</dbReference>
<dbReference type="PROSITE" id="PS51444">
    <property type="entry name" value="FH2"/>
    <property type="match status" value="1"/>
</dbReference>
<feature type="region of interest" description="Disordered" evidence="2">
    <location>
        <begin position="1011"/>
        <end position="1041"/>
    </location>
</feature>